<dbReference type="PROSITE" id="PS52016">
    <property type="entry name" value="TONB_DEPENDENT_REC_3"/>
    <property type="match status" value="1"/>
</dbReference>
<dbReference type="InterPro" id="IPR012910">
    <property type="entry name" value="Plug_dom"/>
</dbReference>
<dbReference type="Gene3D" id="2.170.130.10">
    <property type="entry name" value="TonB-dependent receptor, plug domain"/>
    <property type="match status" value="1"/>
</dbReference>
<keyword evidence="7 8" id="KW-0998">Cell outer membrane</keyword>
<evidence type="ECO:0000256" key="1">
    <source>
        <dbReference type="ARBA" id="ARBA00004571"/>
    </source>
</evidence>
<reference evidence="14" key="1">
    <citation type="submission" date="2019-06" db="EMBL/GenBank/DDBJ databases">
        <title>Sulfurimonas gotlandica sp. nov., a chemoautotrophic and psychrotolerant epsilonproteobacterium isolated from a pelagic redoxcline, and an emended description of the genus Sulfurimonas.</title>
        <authorList>
            <person name="Wang S."/>
            <person name="Jiang L."/>
            <person name="Shao Z."/>
        </authorList>
    </citation>
    <scope>NUCLEOTIDE SEQUENCE [LARGE SCALE GENOMIC DNA]</scope>
    <source>
        <strain evidence="14">1-1N</strain>
    </source>
</reference>
<dbReference type="RefSeq" id="WP_152298504.1">
    <property type="nucleotide sequence ID" value="NZ_CP041166.1"/>
</dbReference>
<sequence length="712" mass="77831">MHKTLHNSLLLALFSAISLYADSSDTQSISLDALTVSASPIHEHETFEVPAQIDAISSNEITKKSTASLGKILEDIPGVNNIATGSQSGKPVIRGMSGERVKIVSNGSATDFQTYGIRHLANIDPFFAQNIEVIRGAQGVLYGSDALGGVVNVLSPELLSTSDDSVVYKGELAGEYNTNNNEWMSSVKAQMAKGKFGLNVGVSKREADNYKTASSPTYKSGDPAGTLPLFSGELPYTNFENTSAYIALGYRDEWGEVSLGHTYWQSYQNFLGHLPDLTPVSSAGQDLSNNETQLKAEIFAGEWIIKPMISHTINTREAATNTPYEIMESVKGTNAYVDLNVDRTDAKLAFIHPIFSIFDGEIGIEGYDKDQTLKSGKLSPSAKEKGLGLYIFEEADIGEWIFQGGLRYSKIEINAPTDGNNAPFVASGIFDASNNSKKFSAIAGSIGATYKLNTNFNIAVNISRGFRAPSIFELYAGGVHGGVQAYQLGNPNLEEEISMGADIALRYKDEKTKASIALYHTYIDNYIFLQNTGNSVTVGSMTLPEMKNEQTDATMQGIEFSVDTMLSDKTRATGTFEVIKGRDTKNDRSLPLIPANNLKLAIYQNLGNLGAMQNSTLFIDYKYIDDQQVGGAYEPFAQYNNTPFGTADTQSYSLWGVGYTSDIDIFEYKPQLSIKISNLFDKEYRDFLDTYKGYALGMGRNISFSLRVPFES</sequence>
<organism evidence="13 14">
    <name type="scientific">Sulfurimonas xiamenensis</name>
    <dbReference type="NCBI Taxonomy" id="2590021"/>
    <lineage>
        <taxon>Bacteria</taxon>
        <taxon>Pseudomonadati</taxon>
        <taxon>Campylobacterota</taxon>
        <taxon>Epsilonproteobacteria</taxon>
        <taxon>Campylobacterales</taxon>
        <taxon>Sulfurimonadaceae</taxon>
        <taxon>Sulfurimonas</taxon>
    </lineage>
</organism>
<evidence type="ECO:0000256" key="7">
    <source>
        <dbReference type="ARBA" id="ARBA00023237"/>
    </source>
</evidence>
<evidence type="ECO:0000256" key="6">
    <source>
        <dbReference type="ARBA" id="ARBA00023136"/>
    </source>
</evidence>
<evidence type="ECO:0000259" key="11">
    <source>
        <dbReference type="Pfam" id="PF00593"/>
    </source>
</evidence>
<keyword evidence="13" id="KW-0675">Receptor</keyword>
<evidence type="ECO:0000313" key="14">
    <source>
        <dbReference type="Proteomes" id="UP000326061"/>
    </source>
</evidence>
<dbReference type="PANTHER" id="PTHR30069:SF40">
    <property type="entry name" value="TONB-DEPENDENT RECEPTOR NMB0964-RELATED"/>
    <property type="match status" value="1"/>
</dbReference>
<feature type="signal peptide" evidence="10">
    <location>
        <begin position="1"/>
        <end position="21"/>
    </location>
</feature>
<dbReference type="Proteomes" id="UP000326061">
    <property type="component" value="Chromosome"/>
</dbReference>
<dbReference type="PANTHER" id="PTHR30069">
    <property type="entry name" value="TONB-DEPENDENT OUTER MEMBRANE RECEPTOR"/>
    <property type="match status" value="1"/>
</dbReference>
<dbReference type="GO" id="GO:0015344">
    <property type="term" value="F:siderophore uptake transmembrane transporter activity"/>
    <property type="evidence" value="ECO:0007669"/>
    <property type="project" value="TreeGrafter"/>
</dbReference>
<keyword evidence="14" id="KW-1185">Reference proteome</keyword>
<proteinExistence type="inferred from homology"/>
<evidence type="ECO:0000256" key="3">
    <source>
        <dbReference type="ARBA" id="ARBA00022452"/>
    </source>
</evidence>
<dbReference type="InterPro" id="IPR039426">
    <property type="entry name" value="TonB-dep_rcpt-like"/>
</dbReference>
<evidence type="ECO:0000256" key="4">
    <source>
        <dbReference type="ARBA" id="ARBA00022692"/>
    </source>
</evidence>
<dbReference type="Gene3D" id="2.40.170.20">
    <property type="entry name" value="TonB-dependent receptor, beta-barrel domain"/>
    <property type="match status" value="1"/>
</dbReference>
<dbReference type="GO" id="GO:0009279">
    <property type="term" value="C:cell outer membrane"/>
    <property type="evidence" value="ECO:0007669"/>
    <property type="project" value="UniProtKB-SubCell"/>
</dbReference>
<dbReference type="InterPro" id="IPR036942">
    <property type="entry name" value="Beta-barrel_TonB_sf"/>
</dbReference>
<keyword evidence="5 9" id="KW-0798">TonB box</keyword>
<keyword evidence="6 8" id="KW-0472">Membrane</keyword>
<evidence type="ECO:0000259" key="12">
    <source>
        <dbReference type="Pfam" id="PF07715"/>
    </source>
</evidence>
<dbReference type="InterPro" id="IPR000531">
    <property type="entry name" value="Beta-barrel_TonB"/>
</dbReference>
<feature type="domain" description="TonB-dependent receptor plug" evidence="12">
    <location>
        <begin position="47"/>
        <end position="150"/>
    </location>
</feature>
<evidence type="ECO:0000256" key="8">
    <source>
        <dbReference type="PROSITE-ProRule" id="PRU01360"/>
    </source>
</evidence>
<dbReference type="InterPro" id="IPR037066">
    <property type="entry name" value="Plug_dom_sf"/>
</dbReference>
<keyword evidence="2 8" id="KW-0813">Transport</keyword>
<evidence type="ECO:0000256" key="2">
    <source>
        <dbReference type="ARBA" id="ARBA00022448"/>
    </source>
</evidence>
<gene>
    <name evidence="13" type="ORF">FJR47_00270</name>
</gene>
<dbReference type="AlphaFoldDB" id="A0AAJ4A1X8"/>
<protein>
    <submittedName>
        <fullName evidence="13">TonB-dependent receptor</fullName>
    </submittedName>
</protein>
<feature type="domain" description="TonB-dependent receptor-like beta-barrel" evidence="11">
    <location>
        <begin position="219"/>
        <end position="679"/>
    </location>
</feature>
<evidence type="ECO:0000256" key="9">
    <source>
        <dbReference type="RuleBase" id="RU003357"/>
    </source>
</evidence>
<evidence type="ECO:0000256" key="5">
    <source>
        <dbReference type="ARBA" id="ARBA00023077"/>
    </source>
</evidence>
<accession>A0AAJ4A1X8</accession>
<feature type="chain" id="PRO_5042507821" evidence="10">
    <location>
        <begin position="22"/>
        <end position="712"/>
    </location>
</feature>
<keyword evidence="3 8" id="KW-1134">Transmembrane beta strand</keyword>
<dbReference type="Pfam" id="PF07715">
    <property type="entry name" value="Plug"/>
    <property type="match status" value="1"/>
</dbReference>
<comment type="subcellular location">
    <subcellularLocation>
        <location evidence="1 8">Cell outer membrane</location>
        <topology evidence="1 8">Multi-pass membrane protein</topology>
    </subcellularLocation>
</comment>
<keyword evidence="10" id="KW-0732">Signal</keyword>
<evidence type="ECO:0000256" key="10">
    <source>
        <dbReference type="SAM" id="SignalP"/>
    </source>
</evidence>
<dbReference type="KEGG" id="suln:FJR47_00270"/>
<dbReference type="Pfam" id="PF00593">
    <property type="entry name" value="TonB_dep_Rec_b-barrel"/>
    <property type="match status" value="1"/>
</dbReference>
<dbReference type="SUPFAM" id="SSF56935">
    <property type="entry name" value="Porins"/>
    <property type="match status" value="1"/>
</dbReference>
<dbReference type="EMBL" id="CP041166">
    <property type="protein sequence ID" value="QFR42433.1"/>
    <property type="molecule type" value="Genomic_DNA"/>
</dbReference>
<name>A0AAJ4A1X8_9BACT</name>
<comment type="similarity">
    <text evidence="8 9">Belongs to the TonB-dependent receptor family.</text>
</comment>
<keyword evidence="4 8" id="KW-0812">Transmembrane</keyword>
<evidence type="ECO:0000313" key="13">
    <source>
        <dbReference type="EMBL" id="QFR42433.1"/>
    </source>
</evidence>
<dbReference type="GO" id="GO:0044718">
    <property type="term" value="P:siderophore transmembrane transport"/>
    <property type="evidence" value="ECO:0007669"/>
    <property type="project" value="TreeGrafter"/>
</dbReference>